<proteinExistence type="inferred from homology"/>
<accession>A0ABX2EQG0</accession>
<protein>
    <submittedName>
        <fullName evidence="6">LysR family transcriptional regulator</fullName>
    </submittedName>
</protein>
<dbReference type="SUPFAM" id="SSF53850">
    <property type="entry name" value="Periplasmic binding protein-like II"/>
    <property type="match status" value="1"/>
</dbReference>
<evidence type="ECO:0000256" key="3">
    <source>
        <dbReference type="ARBA" id="ARBA00023125"/>
    </source>
</evidence>
<keyword evidence="3" id="KW-0238">DNA-binding</keyword>
<evidence type="ECO:0000256" key="1">
    <source>
        <dbReference type="ARBA" id="ARBA00009437"/>
    </source>
</evidence>
<dbReference type="InterPro" id="IPR005119">
    <property type="entry name" value="LysR_subst-bd"/>
</dbReference>
<dbReference type="Pfam" id="PF00126">
    <property type="entry name" value="HTH_1"/>
    <property type="match status" value="1"/>
</dbReference>
<keyword evidence="2" id="KW-0805">Transcription regulation</keyword>
<dbReference type="Pfam" id="PF03466">
    <property type="entry name" value="LysR_substrate"/>
    <property type="match status" value="1"/>
</dbReference>
<keyword evidence="4" id="KW-0804">Transcription</keyword>
<comment type="similarity">
    <text evidence="1">Belongs to the LysR transcriptional regulatory family.</text>
</comment>
<keyword evidence="7" id="KW-1185">Reference proteome</keyword>
<reference evidence="6 7" key="1">
    <citation type="submission" date="2020-05" db="EMBL/GenBank/DDBJ databases">
        <title>Aquincola sp. isolate from soil.</title>
        <authorList>
            <person name="Han J."/>
            <person name="Kim D.-U."/>
        </authorList>
    </citation>
    <scope>NUCLEOTIDE SEQUENCE [LARGE SCALE GENOMIC DNA]</scope>
    <source>
        <strain evidence="6 7">S2</strain>
    </source>
</reference>
<dbReference type="PROSITE" id="PS50931">
    <property type="entry name" value="HTH_LYSR"/>
    <property type="match status" value="1"/>
</dbReference>
<gene>
    <name evidence="6" type="ORF">HLB44_27595</name>
</gene>
<dbReference type="PRINTS" id="PR00039">
    <property type="entry name" value="HTHLYSR"/>
</dbReference>
<dbReference type="Proteomes" id="UP000737171">
    <property type="component" value="Unassembled WGS sequence"/>
</dbReference>
<dbReference type="SUPFAM" id="SSF46785">
    <property type="entry name" value="Winged helix' DNA-binding domain"/>
    <property type="match status" value="1"/>
</dbReference>
<sequence length="305" mass="33420">MNFRQIECFRAVMHTGSMTLAAAQLHTSQPNVSRAIALLQRETHMKLFERVGLRVVPTPEAHALLKEVDRVYVGLESIGAAAERIRTMGVEGLRIAVNPSHGISPVPQVLQVFRGMRPKVPVVVHTADSATICKWVSSRYCDLGLAAYVALPQEVSSELVISERAVCIVPRDHRLARKRKVVPADLAGESFISASPPDVARAAIDRVFVPEVRRLEIETSLATTMCAMVARGLGVSVVSGSVIRELQLASVHAIAFEPAIQFDCYVIRPRQQPEQAVVGDFLQAVRIVARENENAAKKRINRSPA</sequence>
<dbReference type="InterPro" id="IPR036390">
    <property type="entry name" value="WH_DNA-bd_sf"/>
</dbReference>
<dbReference type="PANTHER" id="PTHR30427">
    <property type="entry name" value="TRANSCRIPTIONAL ACTIVATOR PROTEIN LYSR"/>
    <property type="match status" value="1"/>
</dbReference>
<dbReference type="Gene3D" id="1.10.10.10">
    <property type="entry name" value="Winged helix-like DNA-binding domain superfamily/Winged helix DNA-binding domain"/>
    <property type="match status" value="1"/>
</dbReference>
<organism evidence="6 7">
    <name type="scientific">Pseudaquabacterium terrae</name>
    <dbReference type="NCBI Taxonomy" id="2732868"/>
    <lineage>
        <taxon>Bacteria</taxon>
        <taxon>Pseudomonadati</taxon>
        <taxon>Pseudomonadota</taxon>
        <taxon>Betaproteobacteria</taxon>
        <taxon>Burkholderiales</taxon>
        <taxon>Sphaerotilaceae</taxon>
        <taxon>Pseudaquabacterium</taxon>
    </lineage>
</organism>
<name>A0ABX2EQG0_9BURK</name>
<dbReference type="InterPro" id="IPR036388">
    <property type="entry name" value="WH-like_DNA-bd_sf"/>
</dbReference>
<comment type="caution">
    <text evidence="6">The sequence shown here is derived from an EMBL/GenBank/DDBJ whole genome shotgun (WGS) entry which is preliminary data.</text>
</comment>
<feature type="domain" description="HTH lysR-type" evidence="5">
    <location>
        <begin position="1"/>
        <end position="58"/>
    </location>
</feature>
<evidence type="ECO:0000256" key="4">
    <source>
        <dbReference type="ARBA" id="ARBA00023163"/>
    </source>
</evidence>
<evidence type="ECO:0000313" key="6">
    <source>
        <dbReference type="EMBL" id="NRF70777.1"/>
    </source>
</evidence>
<dbReference type="RefSeq" id="WP_173130578.1">
    <property type="nucleotide sequence ID" value="NZ_JABRWJ010000009.1"/>
</dbReference>
<evidence type="ECO:0000259" key="5">
    <source>
        <dbReference type="PROSITE" id="PS50931"/>
    </source>
</evidence>
<evidence type="ECO:0000256" key="2">
    <source>
        <dbReference type="ARBA" id="ARBA00023015"/>
    </source>
</evidence>
<dbReference type="EMBL" id="JABRWJ010000009">
    <property type="protein sequence ID" value="NRF70777.1"/>
    <property type="molecule type" value="Genomic_DNA"/>
</dbReference>
<dbReference type="PANTHER" id="PTHR30427:SF1">
    <property type="entry name" value="TRANSCRIPTIONAL ACTIVATOR PROTEIN LYSR"/>
    <property type="match status" value="1"/>
</dbReference>
<dbReference type="InterPro" id="IPR000847">
    <property type="entry name" value="LysR_HTH_N"/>
</dbReference>
<evidence type="ECO:0000313" key="7">
    <source>
        <dbReference type="Proteomes" id="UP000737171"/>
    </source>
</evidence>
<dbReference type="Gene3D" id="3.40.190.290">
    <property type="match status" value="1"/>
</dbReference>